<organism evidence="4">
    <name type="scientific">Thrips palmi</name>
    <name type="common">Melon thrips</name>
    <dbReference type="NCBI Taxonomy" id="161013"/>
    <lineage>
        <taxon>Eukaryota</taxon>
        <taxon>Metazoa</taxon>
        <taxon>Ecdysozoa</taxon>
        <taxon>Arthropoda</taxon>
        <taxon>Hexapoda</taxon>
        <taxon>Insecta</taxon>
        <taxon>Pterygota</taxon>
        <taxon>Neoptera</taxon>
        <taxon>Paraneoptera</taxon>
        <taxon>Thysanoptera</taxon>
        <taxon>Terebrantia</taxon>
        <taxon>Thripoidea</taxon>
        <taxon>Thripidae</taxon>
        <taxon>Thrips</taxon>
    </lineage>
</organism>
<dbReference type="KEGG" id="tpal:117643261"/>
<dbReference type="Proteomes" id="UP000515158">
    <property type="component" value="Unplaced"/>
</dbReference>
<accession>A0A6P8ZKY7</accession>
<dbReference type="GeneID" id="117643261"/>
<sequence>MAGRLLLCGALLAVLAVPASTLVDAGQPLSNSTAEPKEATPPQKEGHHWHLPHPHLSPAAHAKLKKIKDCLKTQLKAFPGGAAKVLGVCVPTVTMGPPAFGSCVAGKGIMSAARATSHFAACVG</sequence>
<evidence type="ECO:0000313" key="4">
    <source>
        <dbReference type="RefSeq" id="XP_034237924.1"/>
    </source>
</evidence>
<reference evidence="4" key="1">
    <citation type="submission" date="2025-08" db="UniProtKB">
        <authorList>
            <consortium name="RefSeq"/>
        </authorList>
    </citation>
    <scope>IDENTIFICATION</scope>
    <source>
        <tissue evidence="4">Total insect</tissue>
    </source>
</reference>
<dbReference type="RefSeq" id="XP_034237924.1">
    <property type="nucleotide sequence ID" value="XM_034382033.1"/>
</dbReference>
<feature type="region of interest" description="Disordered" evidence="1">
    <location>
        <begin position="26"/>
        <end position="54"/>
    </location>
</feature>
<evidence type="ECO:0000256" key="2">
    <source>
        <dbReference type="SAM" id="SignalP"/>
    </source>
</evidence>
<dbReference type="OrthoDB" id="8194332at2759"/>
<proteinExistence type="predicted"/>
<gene>
    <name evidence="4" type="primary">LOC117643261</name>
</gene>
<keyword evidence="3" id="KW-1185">Reference proteome</keyword>
<dbReference type="InParanoid" id="A0A6P8ZKY7"/>
<evidence type="ECO:0000313" key="3">
    <source>
        <dbReference type="Proteomes" id="UP000515158"/>
    </source>
</evidence>
<protein>
    <submittedName>
        <fullName evidence="4">Uncharacterized protein LOC117643261</fullName>
    </submittedName>
</protein>
<dbReference type="AlphaFoldDB" id="A0A6P8ZKY7"/>
<name>A0A6P8ZKY7_THRPL</name>
<evidence type="ECO:0000256" key="1">
    <source>
        <dbReference type="SAM" id="MobiDB-lite"/>
    </source>
</evidence>
<feature type="chain" id="PRO_5028477449" evidence="2">
    <location>
        <begin position="22"/>
        <end position="124"/>
    </location>
</feature>
<keyword evidence="2" id="KW-0732">Signal</keyword>
<feature type="signal peptide" evidence="2">
    <location>
        <begin position="1"/>
        <end position="21"/>
    </location>
</feature>